<dbReference type="InterPro" id="IPR003728">
    <property type="entry name" value="Ribosome_maturation_RimP"/>
</dbReference>
<organism evidence="7">
    <name type="scientific">Sinomonas puerhi</name>
    <dbReference type="NCBI Taxonomy" id="3238584"/>
    <lineage>
        <taxon>Bacteria</taxon>
        <taxon>Bacillati</taxon>
        <taxon>Actinomycetota</taxon>
        <taxon>Actinomycetes</taxon>
        <taxon>Micrococcales</taxon>
        <taxon>Micrococcaceae</taxon>
        <taxon>Sinomonas</taxon>
    </lineage>
</organism>
<sequence length="214" mass="23191">MSEPDLPSQATPTQAGLDPHAGGEEARLSALLEPTVQARRLVLEAVTVKAAGKHRTVHVVVDLTDDQTGGVGLDVIAELSRELSDVMDADPRGQRQPYNLEVSSPGVARPLTEVRHWRRARGRLVKVNVIGGENVTGRLQEVTDGGIVVIPDLPAKKGVKPKSGEPVELPFEQIRSGRVEIEFTHLDDVDLDTDLDVEDPSLEDHQDTDNAEEA</sequence>
<dbReference type="RefSeq" id="WP_307957363.1">
    <property type="nucleotide sequence ID" value="NZ_CP163302.1"/>
</dbReference>
<evidence type="ECO:0000256" key="1">
    <source>
        <dbReference type="ARBA" id="ARBA00022490"/>
    </source>
</evidence>
<dbReference type="InterPro" id="IPR028989">
    <property type="entry name" value="RimP_N"/>
</dbReference>
<dbReference type="SUPFAM" id="SSF75420">
    <property type="entry name" value="YhbC-like, N-terminal domain"/>
    <property type="match status" value="1"/>
</dbReference>
<gene>
    <name evidence="3 7" type="primary">rimP</name>
    <name evidence="7" type="ORF">AB5L97_07320</name>
</gene>
<dbReference type="GO" id="GO:0006412">
    <property type="term" value="P:translation"/>
    <property type="evidence" value="ECO:0007669"/>
    <property type="project" value="TreeGrafter"/>
</dbReference>
<dbReference type="GO" id="GO:0000028">
    <property type="term" value="P:ribosomal small subunit assembly"/>
    <property type="evidence" value="ECO:0007669"/>
    <property type="project" value="TreeGrafter"/>
</dbReference>
<dbReference type="Pfam" id="PF17384">
    <property type="entry name" value="DUF150_C"/>
    <property type="match status" value="1"/>
</dbReference>
<evidence type="ECO:0000256" key="2">
    <source>
        <dbReference type="ARBA" id="ARBA00022517"/>
    </source>
</evidence>
<name>A0AB39L781_9MICC</name>
<accession>A0AB39L781</accession>
<dbReference type="EMBL" id="CP163302">
    <property type="protein sequence ID" value="XDP46804.1"/>
    <property type="molecule type" value="Genomic_DNA"/>
</dbReference>
<dbReference type="KEGG" id="spue:AB5L97_07320"/>
<dbReference type="Pfam" id="PF02576">
    <property type="entry name" value="RimP_N"/>
    <property type="match status" value="1"/>
</dbReference>
<dbReference type="AlphaFoldDB" id="A0AB39L781"/>
<dbReference type="InterPro" id="IPR036847">
    <property type="entry name" value="RimP_C_sf"/>
</dbReference>
<dbReference type="CDD" id="cd01734">
    <property type="entry name" value="YlxS_C"/>
    <property type="match status" value="1"/>
</dbReference>
<protein>
    <recommendedName>
        <fullName evidence="3">Ribosome maturation factor RimP</fullName>
    </recommendedName>
</protein>
<comment type="similarity">
    <text evidence="3">Belongs to the RimP family.</text>
</comment>
<feature type="domain" description="Ribosome maturation factor RimP C-terminal" evidence="6">
    <location>
        <begin position="111"/>
        <end position="183"/>
    </location>
</feature>
<keyword evidence="2 3" id="KW-0690">Ribosome biogenesis</keyword>
<evidence type="ECO:0000256" key="4">
    <source>
        <dbReference type="SAM" id="MobiDB-lite"/>
    </source>
</evidence>
<proteinExistence type="inferred from homology"/>
<keyword evidence="1 3" id="KW-0963">Cytoplasm</keyword>
<evidence type="ECO:0000313" key="7">
    <source>
        <dbReference type="EMBL" id="XDP46804.1"/>
    </source>
</evidence>
<comment type="function">
    <text evidence="3">Required for maturation of 30S ribosomal subunits.</text>
</comment>
<dbReference type="Gene3D" id="3.30.300.70">
    <property type="entry name" value="RimP-like superfamily, N-terminal"/>
    <property type="match status" value="1"/>
</dbReference>
<feature type="domain" description="Ribosome maturation factor RimP N-terminal" evidence="5">
    <location>
        <begin position="31"/>
        <end position="107"/>
    </location>
</feature>
<evidence type="ECO:0000259" key="5">
    <source>
        <dbReference type="Pfam" id="PF02576"/>
    </source>
</evidence>
<dbReference type="GO" id="GO:0005829">
    <property type="term" value="C:cytosol"/>
    <property type="evidence" value="ECO:0007669"/>
    <property type="project" value="TreeGrafter"/>
</dbReference>
<dbReference type="InterPro" id="IPR035956">
    <property type="entry name" value="RimP_N_sf"/>
</dbReference>
<comment type="subcellular location">
    <subcellularLocation>
        <location evidence="3">Cytoplasm</location>
    </subcellularLocation>
</comment>
<dbReference type="SUPFAM" id="SSF74942">
    <property type="entry name" value="YhbC-like, C-terminal domain"/>
    <property type="match status" value="1"/>
</dbReference>
<dbReference type="InterPro" id="IPR028998">
    <property type="entry name" value="RimP_C"/>
</dbReference>
<feature type="region of interest" description="Disordered" evidence="4">
    <location>
        <begin position="191"/>
        <end position="214"/>
    </location>
</feature>
<feature type="compositionally biased region" description="Acidic residues" evidence="4">
    <location>
        <begin position="191"/>
        <end position="201"/>
    </location>
</feature>
<dbReference type="HAMAP" id="MF_01077">
    <property type="entry name" value="RimP"/>
    <property type="match status" value="1"/>
</dbReference>
<dbReference type="PANTHER" id="PTHR33867">
    <property type="entry name" value="RIBOSOME MATURATION FACTOR RIMP"/>
    <property type="match status" value="1"/>
</dbReference>
<evidence type="ECO:0000256" key="3">
    <source>
        <dbReference type="HAMAP-Rule" id="MF_01077"/>
    </source>
</evidence>
<feature type="region of interest" description="Disordered" evidence="4">
    <location>
        <begin position="1"/>
        <end position="23"/>
    </location>
</feature>
<reference evidence="7" key="1">
    <citation type="submission" date="2024-07" db="EMBL/GenBank/DDBJ databases">
        <authorList>
            <person name="fu j."/>
        </authorList>
    </citation>
    <scope>NUCLEOTIDE SEQUENCE</scope>
    <source>
        <strain evidence="7">P10A9</strain>
    </source>
</reference>
<evidence type="ECO:0000259" key="6">
    <source>
        <dbReference type="Pfam" id="PF17384"/>
    </source>
</evidence>
<dbReference type="PANTHER" id="PTHR33867:SF1">
    <property type="entry name" value="RIBOSOME MATURATION FACTOR RIMP"/>
    <property type="match status" value="1"/>
</dbReference>